<protein>
    <submittedName>
        <fullName evidence="1">Uncharacterized protein</fullName>
    </submittedName>
</protein>
<sequence>MTTKKIDAEFVTEWAAAYPSTADDHVLGPIHRAVGERGYFTFSEAEEVIKWKSNRTITILRRNDPADVETITEMALRAPEHLAHRVLGLLRGVGVPVASAFLTIAKPDTFTVIDVLAMRTLRRHGEQDSTWPAYADYLKTCRGIARRCGTDLRTLDRALWAWGKAHPA</sequence>
<dbReference type="RefSeq" id="WP_340286023.1">
    <property type="nucleotide sequence ID" value="NZ_JBBJUP010000002.1"/>
</dbReference>
<organism evidence="1 2">
    <name type="scientific">Pseudonocardia spirodelae</name>
    <dbReference type="NCBI Taxonomy" id="3133431"/>
    <lineage>
        <taxon>Bacteria</taxon>
        <taxon>Bacillati</taxon>
        <taxon>Actinomycetota</taxon>
        <taxon>Actinomycetes</taxon>
        <taxon>Pseudonocardiales</taxon>
        <taxon>Pseudonocardiaceae</taxon>
        <taxon>Pseudonocardia</taxon>
    </lineage>
</organism>
<keyword evidence="2" id="KW-1185">Reference proteome</keyword>
<evidence type="ECO:0000313" key="1">
    <source>
        <dbReference type="EMBL" id="MEJ8277906.1"/>
    </source>
</evidence>
<dbReference type="Proteomes" id="UP001364211">
    <property type="component" value="Unassembled WGS sequence"/>
</dbReference>
<accession>A0ABU8T1R9</accession>
<gene>
    <name evidence="1" type="ORF">WJX68_03090</name>
</gene>
<reference evidence="1 2" key="1">
    <citation type="submission" date="2024-03" db="EMBL/GenBank/DDBJ databases">
        <title>Draft genome sequence of Pseudonocardia sp. DW16-2.</title>
        <authorList>
            <person name="Duangmal K."/>
        </authorList>
    </citation>
    <scope>NUCLEOTIDE SEQUENCE [LARGE SCALE GENOMIC DNA]</scope>
    <source>
        <strain evidence="1 2">DW16-2</strain>
    </source>
</reference>
<dbReference type="EMBL" id="JBBJUP010000002">
    <property type="protein sequence ID" value="MEJ8277906.1"/>
    <property type="molecule type" value="Genomic_DNA"/>
</dbReference>
<name>A0ABU8T1R9_9PSEU</name>
<evidence type="ECO:0000313" key="2">
    <source>
        <dbReference type="Proteomes" id="UP001364211"/>
    </source>
</evidence>
<comment type="caution">
    <text evidence="1">The sequence shown here is derived from an EMBL/GenBank/DDBJ whole genome shotgun (WGS) entry which is preliminary data.</text>
</comment>
<proteinExistence type="predicted"/>